<evidence type="ECO:0000313" key="4">
    <source>
        <dbReference type="Proteomes" id="UP000015101"/>
    </source>
</evidence>
<proteinExistence type="predicted"/>
<dbReference type="AlphaFoldDB" id="T1ENA2"/>
<dbReference type="SUPFAM" id="SSF56219">
    <property type="entry name" value="DNase I-like"/>
    <property type="match status" value="1"/>
</dbReference>
<feature type="compositionally biased region" description="Polar residues" evidence="1">
    <location>
        <begin position="109"/>
        <end position="131"/>
    </location>
</feature>
<dbReference type="InParanoid" id="T1ENA2"/>
<dbReference type="GeneID" id="20198052"/>
<evidence type="ECO:0000313" key="3">
    <source>
        <dbReference type="EnsemblMetazoa" id="HelroP158805"/>
    </source>
</evidence>
<feature type="region of interest" description="Disordered" evidence="1">
    <location>
        <begin position="94"/>
        <end position="131"/>
    </location>
</feature>
<dbReference type="EMBL" id="AMQM01000135">
    <property type="status" value="NOT_ANNOTATED_CDS"/>
    <property type="molecule type" value="Genomic_DNA"/>
</dbReference>
<gene>
    <name evidence="3" type="primary">20198052</name>
    <name evidence="2" type="ORF">HELRODRAFT_158805</name>
</gene>
<evidence type="ECO:0000256" key="1">
    <source>
        <dbReference type="SAM" id="MobiDB-lite"/>
    </source>
</evidence>
<feature type="compositionally biased region" description="Low complexity" evidence="1">
    <location>
        <begin position="94"/>
        <end position="108"/>
    </location>
</feature>
<keyword evidence="4" id="KW-1185">Reference proteome</keyword>
<dbReference type="KEGG" id="hro:HELRODRAFT_158805"/>
<evidence type="ECO:0000313" key="2">
    <source>
        <dbReference type="EMBL" id="ESO12313.1"/>
    </source>
</evidence>
<reference evidence="2 4" key="2">
    <citation type="journal article" date="2013" name="Nature">
        <title>Insights into bilaterian evolution from three spiralian genomes.</title>
        <authorList>
            <person name="Simakov O."/>
            <person name="Marletaz F."/>
            <person name="Cho S.J."/>
            <person name="Edsinger-Gonzales E."/>
            <person name="Havlak P."/>
            <person name="Hellsten U."/>
            <person name="Kuo D.H."/>
            <person name="Larsson T."/>
            <person name="Lv J."/>
            <person name="Arendt D."/>
            <person name="Savage R."/>
            <person name="Osoegawa K."/>
            <person name="de Jong P."/>
            <person name="Grimwood J."/>
            <person name="Chapman J.A."/>
            <person name="Shapiro H."/>
            <person name="Aerts A."/>
            <person name="Otillar R.P."/>
            <person name="Terry A.Y."/>
            <person name="Boore J.L."/>
            <person name="Grigoriev I.V."/>
            <person name="Lindberg D.R."/>
            <person name="Seaver E.C."/>
            <person name="Weisblat D.A."/>
            <person name="Putnam N.H."/>
            <person name="Rokhsar D.S."/>
        </authorList>
    </citation>
    <scope>NUCLEOTIDE SEQUENCE</scope>
</reference>
<dbReference type="EMBL" id="KB095811">
    <property type="protein sequence ID" value="ESO12313.1"/>
    <property type="molecule type" value="Genomic_DNA"/>
</dbReference>
<organism evidence="3 4">
    <name type="scientific">Helobdella robusta</name>
    <name type="common">Californian leech</name>
    <dbReference type="NCBI Taxonomy" id="6412"/>
    <lineage>
        <taxon>Eukaryota</taxon>
        <taxon>Metazoa</taxon>
        <taxon>Spiralia</taxon>
        <taxon>Lophotrochozoa</taxon>
        <taxon>Annelida</taxon>
        <taxon>Clitellata</taxon>
        <taxon>Hirudinea</taxon>
        <taxon>Rhynchobdellida</taxon>
        <taxon>Glossiphoniidae</taxon>
        <taxon>Helobdella</taxon>
    </lineage>
</organism>
<dbReference type="RefSeq" id="XP_009009033.1">
    <property type="nucleotide sequence ID" value="XM_009010785.1"/>
</dbReference>
<dbReference type="CTD" id="20198052"/>
<evidence type="ECO:0008006" key="5">
    <source>
        <dbReference type="Google" id="ProtNLM"/>
    </source>
</evidence>
<reference evidence="3" key="3">
    <citation type="submission" date="2015-06" db="UniProtKB">
        <authorList>
            <consortium name="EnsemblMetazoa"/>
        </authorList>
    </citation>
    <scope>IDENTIFICATION</scope>
</reference>
<protein>
    <recommendedName>
        <fullName evidence="5">Endonuclease/exonuclease/phosphatase domain-containing protein</fullName>
    </recommendedName>
</protein>
<dbReference type="HOGENOM" id="CLU_850655_0_0_1"/>
<dbReference type="InterPro" id="IPR036691">
    <property type="entry name" value="Endo/exonu/phosph_ase_sf"/>
</dbReference>
<dbReference type="Proteomes" id="UP000015101">
    <property type="component" value="Unassembled WGS sequence"/>
</dbReference>
<accession>T1ENA2</accession>
<sequence>MFNKNILPNIHKTFQQKRSALEQRPPCGGADWCGSRFTLPATSTNSCSIPSPTPFYRICAVRGKKSTRHSTPSEAELAATGSIWRAVPLTTKAATSATTAPSGTPSTTVQGTSLGRPSSYNKTPSNRVNSKASSHSTSLLKILQFNCNALSRSGDPIFNEYVLYRKDRMGGRSGGLLMLIHHSIPFVIMQLPEIDTPVHHCASIADYLDIPNLILLGDLNAHDEPWHSSNLRPTQRDAGGRAKNSVLESLGSLKAEKINSKICVAQDLTKSERNQCRETVKAPKKRNNSGNRNMCQECILAKQKFITNRQYKLFQKQSRQKKNRDLM</sequence>
<dbReference type="EnsemblMetazoa" id="HelroT158805">
    <property type="protein sequence ID" value="HelroP158805"/>
    <property type="gene ID" value="HelroG158805"/>
</dbReference>
<name>T1ENA2_HELRO</name>
<reference evidence="4" key="1">
    <citation type="submission" date="2012-12" db="EMBL/GenBank/DDBJ databases">
        <authorList>
            <person name="Hellsten U."/>
            <person name="Grimwood J."/>
            <person name="Chapman J.A."/>
            <person name="Shapiro H."/>
            <person name="Aerts A."/>
            <person name="Otillar R.P."/>
            <person name="Terry A.Y."/>
            <person name="Boore J.L."/>
            <person name="Simakov O."/>
            <person name="Marletaz F."/>
            <person name="Cho S.-J."/>
            <person name="Edsinger-Gonzales E."/>
            <person name="Havlak P."/>
            <person name="Kuo D.-H."/>
            <person name="Larsson T."/>
            <person name="Lv J."/>
            <person name="Arendt D."/>
            <person name="Savage R."/>
            <person name="Osoegawa K."/>
            <person name="de Jong P."/>
            <person name="Lindberg D.R."/>
            <person name="Seaver E.C."/>
            <person name="Weisblat D.A."/>
            <person name="Putnam N.H."/>
            <person name="Grigoriev I.V."/>
            <person name="Rokhsar D.S."/>
        </authorList>
    </citation>
    <scope>NUCLEOTIDE SEQUENCE</scope>
</reference>